<sequence>MSWRLFLARTVTLPTSRFTHGMSKLRSSLPLKLSQCGISFDGSGVGKGGVTSADGDIRDSGVSGTSSSGDVASATAAAPSGEGWCYEEVDPTTGRTPLDILYDQRLQRIKAVFDSPLPPLPCDGSVNPDLLVGFSHYDYRLRDQYRGVVAQGLQVPVAAVRLSVAWSGRFDVSRFNRVQKVCGVCVDIKSLTTSGTAASGQYRVGDELCGKVEERGENEVRGELQHRIARFVRSVNERQSETLLRFQITQASEAVPDVEFVAAERELVAVECVQRWFRECILKPHLAVVIYGRNYNLSQGSYERGGSRSNNGNEAECDIYGRGPPGQFRCEEDVERQRAFIERKWLKAFAHRRIVPYVLSVDDLTSMMCTAVQNGEVESGLAVLQGRAAGCDNSSNEGHSSCSCADRSDAVTDTGECSAKDGSRPPLKLPLDDFHSWQRLLRKAVFRRHEEHAVFPVFFVHGEWAGGVEEMRYLLQNREAVDALLLHPNDIVFKKKFMSRLQKSHSRLRMAEEISD</sequence>
<accession>A0A1G4I750</accession>
<keyword evidence="3" id="KW-1185">Reference proteome</keyword>
<dbReference type="GeneID" id="92382150"/>
<dbReference type="VEuPathDB" id="TriTrypDB:TEOVI_000821600"/>
<reference evidence="2" key="1">
    <citation type="submission" date="2016-09" db="EMBL/GenBank/DDBJ databases">
        <authorList>
            <person name="Hebert L."/>
            <person name="Moumen B."/>
        </authorList>
    </citation>
    <scope>NUCLEOTIDE SEQUENCE [LARGE SCALE GENOMIC DNA]</scope>
    <source>
        <strain evidence="2">OVI</strain>
    </source>
</reference>
<dbReference type="EMBL" id="CZPT02000797">
    <property type="protein sequence ID" value="SCU67737.1"/>
    <property type="molecule type" value="Genomic_DNA"/>
</dbReference>
<protein>
    <submittedName>
        <fullName evidence="2">Uncharacterized protein</fullName>
    </submittedName>
</protein>
<feature type="compositionally biased region" description="Low complexity" evidence="1">
    <location>
        <begin position="60"/>
        <end position="76"/>
    </location>
</feature>
<comment type="caution">
    <text evidence="2">The sequence shown here is derived from an EMBL/GenBank/DDBJ whole genome shotgun (WGS) entry which is preliminary data.</text>
</comment>
<proteinExistence type="predicted"/>
<evidence type="ECO:0000313" key="3">
    <source>
        <dbReference type="Proteomes" id="UP000195570"/>
    </source>
</evidence>
<evidence type="ECO:0000256" key="1">
    <source>
        <dbReference type="SAM" id="MobiDB-lite"/>
    </source>
</evidence>
<dbReference type="AlphaFoldDB" id="A0A1G4I750"/>
<dbReference type="RefSeq" id="XP_067079017.1">
    <property type="nucleotide sequence ID" value="XM_067222916.1"/>
</dbReference>
<dbReference type="Proteomes" id="UP000195570">
    <property type="component" value="Unassembled WGS sequence"/>
</dbReference>
<organism evidence="2 3">
    <name type="scientific">Trypanosoma equiperdum</name>
    <dbReference type="NCBI Taxonomy" id="5694"/>
    <lineage>
        <taxon>Eukaryota</taxon>
        <taxon>Discoba</taxon>
        <taxon>Euglenozoa</taxon>
        <taxon>Kinetoplastea</taxon>
        <taxon>Metakinetoplastina</taxon>
        <taxon>Trypanosomatida</taxon>
        <taxon>Trypanosomatidae</taxon>
        <taxon>Trypanosoma</taxon>
    </lineage>
</organism>
<feature type="region of interest" description="Disordered" evidence="1">
    <location>
        <begin position="49"/>
        <end position="76"/>
    </location>
</feature>
<name>A0A1G4I750_TRYEQ</name>
<gene>
    <name evidence="2" type="ORF">TEOVI_000821600</name>
</gene>
<evidence type="ECO:0000313" key="2">
    <source>
        <dbReference type="EMBL" id="SCU67737.1"/>
    </source>
</evidence>